<evidence type="ECO:0000313" key="3">
    <source>
        <dbReference type="Proteomes" id="UP001143480"/>
    </source>
</evidence>
<reference evidence="2" key="2">
    <citation type="submission" date="2023-01" db="EMBL/GenBank/DDBJ databases">
        <authorList>
            <person name="Sun Q."/>
            <person name="Evtushenko L."/>
        </authorList>
    </citation>
    <scope>NUCLEOTIDE SEQUENCE</scope>
    <source>
        <strain evidence="2">VKM Ac-1321</strain>
    </source>
</reference>
<sequence length="108" mass="10885">MSPRILQSGLGVAVAIAGNLVADIAVLVTLRAHGGGGLGCGSSLDPSGRFSLLTALILTYGIAQLVLGGAAFGLSYLVKPPPAYWAALRAGWAVLALLSVLSMFYPGC</sequence>
<dbReference type="AlphaFoldDB" id="A0A9W6KHW4"/>
<keyword evidence="1" id="KW-0812">Transmembrane</keyword>
<evidence type="ECO:0000256" key="1">
    <source>
        <dbReference type="SAM" id="Phobius"/>
    </source>
</evidence>
<dbReference type="EMBL" id="BSFP01000023">
    <property type="protein sequence ID" value="GLL02401.1"/>
    <property type="molecule type" value="Genomic_DNA"/>
</dbReference>
<dbReference type="Proteomes" id="UP001143480">
    <property type="component" value="Unassembled WGS sequence"/>
</dbReference>
<keyword evidence="3" id="KW-1185">Reference proteome</keyword>
<feature type="transmembrane region" description="Helical" evidence="1">
    <location>
        <begin position="83"/>
        <end position="105"/>
    </location>
</feature>
<organism evidence="2 3">
    <name type="scientific">Dactylosporangium matsuzakiense</name>
    <dbReference type="NCBI Taxonomy" id="53360"/>
    <lineage>
        <taxon>Bacteria</taxon>
        <taxon>Bacillati</taxon>
        <taxon>Actinomycetota</taxon>
        <taxon>Actinomycetes</taxon>
        <taxon>Micromonosporales</taxon>
        <taxon>Micromonosporaceae</taxon>
        <taxon>Dactylosporangium</taxon>
    </lineage>
</organism>
<keyword evidence="1" id="KW-1133">Transmembrane helix</keyword>
<proteinExistence type="predicted"/>
<protein>
    <submittedName>
        <fullName evidence="2">Uncharacterized protein</fullName>
    </submittedName>
</protein>
<gene>
    <name evidence="2" type="ORF">GCM10017581_041430</name>
</gene>
<keyword evidence="1" id="KW-0472">Membrane</keyword>
<reference evidence="2" key="1">
    <citation type="journal article" date="2014" name="Int. J. Syst. Evol. Microbiol.">
        <title>Complete genome sequence of Corynebacterium casei LMG S-19264T (=DSM 44701T), isolated from a smear-ripened cheese.</title>
        <authorList>
            <consortium name="US DOE Joint Genome Institute (JGI-PGF)"/>
            <person name="Walter F."/>
            <person name="Albersmeier A."/>
            <person name="Kalinowski J."/>
            <person name="Ruckert C."/>
        </authorList>
    </citation>
    <scope>NUCLEOTIDE SEQUENCE</scope>
    <source>
        <strain evidence="2">VKM Ac-1321</strain>
    </source>
</reference>
<feature type="transmembrane region" description="Helical" evidence="1">
    <location>
        <begin position="50"/>
        <end position="77"/>
    </location>
</feature>
<dbReference type="RefSeq" id="WP_223093236.1">
    <property type="nucleotide sequence ID" value="NZ_BAAAXA010000001.1"/>
</dbReference>
<accession>A0A9W6KHW4</accession>
<evidence type="ECO:0000313" key="2">
    <source>
        <dbReference type="EMBL" id="GLL02401.1"/>
    </source>
</evidence>
<comment type="caution">
    <text evidence="2">The sequence shown here is derived from an EMBL/GenBank/DDBJ whole genome shotgun (WGS) entry which is preliminary data.</text>
</comment>
<name>A0A9W6KHW4_9ACTN</name>
<feature type="transmembrane region" description="Helical" evidence="1">
    <location>
        <begin position="6"/>
        <end position="30"/>
    </location>
</feature>